<evidence type="ECO:0000259" key="3">
    <source>
        <dbReference type="Pfam" id="PF02441"/>
    </source>
</evidence>
<dbReference type="Gene3D" id="3.40.50.1950">
    <property type="entry name" value="Flavin prenyltransferase-like"/>
    <property type="match status" value="1"/>
</dbReference>
<dbReference type="Pfam" id="PF02441">
    <property type="entry name" value="Flavoprotein"/>
    <property type="match status" value="1"/>
</dbReference>
<protein>
    <recommendedName>
        <fullName evidence="3">Flavoprotein domain-containing protein</fullName>
    </recommendedName>
</protein>
<dbReference type="OrthoDB" id="1532798at2759"/>
<dbReference type="PANTHER" id="PTHR14359:SF6">
    <property type="entry name" value="PHOSPHOPANTOTHENOYLCYSTEINE DECARBOXYLASE"/>
    <property type="match status" value="1"/>
</dbReference>
<evidence type="ECO:0000313" key="5">
    <source>
        <dbReference type="Proteomes" id="UP000267029"/>
    </source>
</evidence>
<evidence type="ECO:0000313" key="4">
    <source>
        <dbReference type="EMBL" id="VDD76436.1"/>
    </source>
</evidence>
<dbReference type="GO" id="GO:0071513">
    <property type="term" value="C:phosphopantothenoylcysteine decarboxylase complex"/>
    <property type="evidence" value="ECO:0007669"/>
    <property type="project" value="TreeGrafter"/>
</dbReference>
<dbReference type="GO" id="GO:0015937">
    <property type="term" value="P:coenzyme A biosynthetic process"/>
    <property type="evidence" value="ECO:0007669"/>
    <property type="project" value="UniProtKB-KW"/>
</dbReference>
<dbReference type="STRING" id="53468.A0A0R3U6M4"/>
<dbReference type="Proteomes" id="UP000267029">
    <property type="component" value="Unassembled WGS sequence"/>
</dbReference>
<gene>
    <name evidence="4" type="ORF">MCOS_LOCUS2439</name>
</gene>
<keyword evidence="1" id="KW-0173">Coenzyme A biosynthesis</keyword>
<dbReference type="InterPro" id="IPR036551">
    <property type="entry name" value="Flavin_trans-like"/>
</dbReference>
<keyword evidence="5" id="KW-1185">Reference proteome</keyword>
<sequence>MQWDFAMDNGCRNVLLGVSGSVAALRTEELVSHLTQANYNVVVVMTSAAHHFVDKSRLTVPVYTDSDEYGCWRTRGDDVLHIKLKNWAQIFLIAPLSANTLAKIAGGLCDNLLTCIARAWYFEEPIGIFAPAMNSAMWKNPLTSKHVDVLRNTLNWHMINPVCKTLVCGEFGEGAMEEPFKIVQHIEALFRQKLQCF</sequence>
<organism evidence="4 5">
    <name type="scientific">Mesocestoides corti</name>
    <name type="common">Flatworm</name>
    <dbReference type="NCBI Taxonomy" id="53468"/>
    <lineage>
        <taxon>Eukaryota</taxon>
        <taxon>Metazoa</taxon>
        <taxon>Spiralia</taxon>
        <taxon>Lophotrochozoa</taxon>
        <taxon>Platyhelminthes</taxon>
        <taxon>Cestoda</taxon>
        <taxon>Eucestoda</taxon>
        <taxon>Cyclophyllidea</taxon>
        <taxon>Mesocestoididae</taxon>
        <taxon>Mesocestoides</taxon>
    </lineage>
</organism>
<name>A0A0R3U6M4_MESCO</name>
<comment type="similarity">
    <text evidence="2">Belongs to the HFCD (homooligomeric flavin containing Cys decarboxylase) superfamily.</text>
</comment>
<dbReference type="InterPro" id="IPR003382">
    <property type="entry name" value="Flavoprotein"/>
</dbReference>
<dbReference type="GO" id="GO:0010181">
    <property type="term" value="F:FMN binding"/>
    <property type="evidence" value="ECO:0007669"/>
    <property type="project" value="TreeGrafter"/>
</dbReference>
<evidence type="ECO:0000256" key="1">
    <source>
        <dbReference type="ARBA" id="ARBA00022993"/>
    </source>
</evidence>
<evidence type="ECO:0000256" key="2">
    <source>
        <dbReference type="ARBA" id="ARBA00038350"/>
    </source>
</evidence>
<feature type="domain" description="Flavoprotein" evidence="3">
    <location>
        <begin position="13"/>
        <end position="187"/>
    </location>
</feature>
<proteinExistence type="inferred from homology"/>
<dbReference type="PANTHER" id="PTHR14359">
    <property type="entry name" value="HOMO-OLIGOMERIC FLAVIN CONTAINING CYS DECARBOXYLASE FAMILY"/>
    <property type="match status" value="1"/>
</dbReference>
<dbReference type="AlphaFoldDB" id="A0A0R3U6M4"/>
<dbReference type="GO" id="GO:0004633">
    <property type="term" value="F:phosphopantothenoylcysteine decarboxylase activity"/>
    <property type="evidence" value="ECO:0007669"/>
    <property type="project" value="TreeGrafter"/>
</dbReference>
<dbReference type="EMBL" id="UXSR01000397">
    <property type="protein sequence ID" value="VDD76436.1"/>
    <property type="molecule type" value="Genomic_DNA"/>
</dbReference>
<dbReference type="SUPFAM" id="SSF52507">
    <property type="entry name" value="Homo-oligomeric flavin-containing Cys decarboxylases, HFCD"/>
    <property type="match status" value="1"/>
</dbReference>
<reference evidence="4 5" key="1">
    <citation type="submission" date="2018-10" db="EMBL/GenBank/DDBJ databases">
        <authorList>
            <consortium name="Pathogen Informatics"/>
        </authorList>
    </citation>
    <scope>NUCLEOTIDE SEQUENCE [LARGE SCALE GENOMIC DNA]</scope>
</reference>
<accession>A0A0R3U6M4</accession>